<dbReference type="InterPro" id="IPR001750">
    <property type="entry name" value="ND/Mrp_TM"/>
</dbReference>
<evidence type="ECO:0000256" key="13">
    <source>
        <dbReference type="ARBA" id="ARBA00023128"/>
    </source>
</evidence>
<feature type="signal peptide" evidence="17">
    <location>
        <begin position="1"/>
        <end position="25"/>
    </location>
</feature>
<evidence type="ECO:0000256" key="10">
    <source>
        <dbReference type="ARBA" id="ARBA00022989"/>
    </source>
</evidence>
<dbReference type="PANTHER" id="PTHR43507:SF20">
    <property type="entry name" value="NADH-UBIQUINONE OXIDOREDUCTASE CHAIN 4"/>
    <property type="match status" value="1"/>
</dbReference>
<feature type="transmembrane region" description="Helical" evidence="16">
    <location>
        <begin position="145"/>
        <end position="169"/>
    </location>
</feature>
<evidence type="ECO:0000256" key="6">
    <source>
        <dbReference type="ARBA" id="ARBA00022660"/>
    </source>
</evidence>
<keyword evidence="11 16" id="KW-0520">NAD</keyword>
<organism evidence="20">
    <name type="scientific">Attagis gayi</name>
    <name type="common">rufous-bellied seedsnipe</name>
    <dbReference type="NCBI Taxonomy" id="227233"/>
    <lineage>
        <taxon>Eukaryota</taxon>
        <taxon>Metazoa</taxon>
        <taxon>Chordata</taxon>
        <taxon>Craniata</taxon>
        <taxon>Vertebrata</taxon>
        <taxon>Euteleostomi</taxon>
        <taxon>Archelosauria</taxon>
        <taxon>Archosauria</taxon>
        <taxon>Dinosauria</taxon>
        <taxon>Saurischia</taxon>
        <taxon>Theropoda</taxon>
        <taxon>Coelurosauria</taxon>
        <taxon>Aves</taxon>
        <taxon>Neognathae</taxon>
        <taxon>Neoaves</taxon>
        <taxon>Aequornithes</taxon>
        <taxon>Ciconiiformes</taxon>
        <taxon>Thinocoridae</taxon>
        <taxon>Attagis</taxon>
    </lineage>
</organism>
<sequence>MLKIIIPTLTLLPMTLLSPPKSIWTNTTSHSLLIATLSLQWLSPTYYPYKNLTQWTGIDQISSPLLVLSCWLLPLMIMASQNHLQNEPLIRKRIFIMSLIMIQPFIILAFTTTELMLFYISFEATLIPTLILITRWGNQPERLSAGIYLLFYTLISSLPLLVAILYLHTQTGTLHLMTLKLTHPTLSNSWTNMLLSLALLMAFMVKAPLYGLHLWLPKAHVEAPIAGSMLLAALLLKLGGYGIMRITLFTPPLSNNLHYPFLTLALWGALMTSSICLRQTDLKSLIAYSSVSHMGLVIAASTIQTHWSFSGAMILMISHGLTSSMLFCLANTNYERTHSRILLLTRGLQPLLPLMATWWLLANLTNMALPPTTNLMAELTIMIALFNWSPFTMILTGTATLLTASYTLSMLLMTQRGPLPSHITSIQNSNTREHILMTLHILPLLLLILKPELISGIPT</sequence>
<evidence type="ECO:0000256" key="1">
    <source>
        <dbReference type="ARBA" id="ARBA00004225"/>
    </source>
</evidence>
<evidence type="ECO:0000256" key="4">
    <source>
        <dbReference type="ARBA" id="ARBA00021006"/>
    </source>
</evidence>
<dbReference type="GO" id="GO:0042773">
    <property type="term" value="P:ATP synthesis coupled electron transport"/>
    <property type="evidence" value="ECO:0007669"/>
    <property type="project" value="InterPro"/>
</dbReference>
<feature type="transmembrane region" description="Helical" evidence="16">
    <location>
        <begin position="93"/>
        <end position="110"/>
    </location>
</feature>
<dbReference type="EC" id="7.1.1.2" evidence="3 16"/>
<feature type="chain" id="PRO_5004188924" description="NADH-ubiquinone oxidoreductase chain 4" evidence="17">
    <location>
        <begin position="26"/>
        <end position="459"/>
    </location>
</feature>
<evidence type="ECO:0000256" key="11">
    <source>
        <dbReference type="ARBA" id="ARBA00023027"/>
    </source>
</evidence>
<dbReference type="PRINTS" id="PR01437">
    <property type="entry name" value="NUOXDRDTASE4"/>
</dbReference>
<feature type="transmembrane region" description="Helical" evidence="16">
    <location>
        <begin position="221"/>
        <end position="239"/>
    </location>
</feature>
<feature type="transmembrane region" description="Helical" evidence="16">
    <location>
        <begin position="116"/>
        <end position="133"/>
    </location>
</feature>
<keyword evidence="13 16" id="KW-0496">Mitochondrion</keyword>
<keyword evidence="14 16" id="KW-0472">Membrane</keyword>
<keyword evidence="12 16" id="KW-0830">Ubiquinone</keyword>
<comment type="subcellular location">
    <subcellularLocation>
        <location evidence="1 16">Mitochondrion membrane</location>
        <topology evidence="1 16">Multi-pass membrane protein</topology>
    </subcellularLocation>
</comment>
<keyword evidence="17" id="KW-0732">Signal</keyword>
<evidence type="ECO:0000256" key="12">
    <source>
        <dbReference type="ARBA" id="ARBA00023075"/>
    </source>
</evidence>
<keyword evidence="8" id="KW-1278">Translocase</keyword>
<name>Q1G5A3_9AVES</name>
<feature type="transmembrane region" description="Helical" evidence="16">
    <location>
        <begin position="341"/>
        <end position="361"/>
    </location>
</feature>
<protein>
    <recommendedName>
        <fullName evidence="4 16">NADH-ubiquinone oxidoreductase chain 4</fullName>
        <ecNumber evidence="3 16">7.1.1.2</ecNumber>
    </recommendedName>
</protein>
<dbReference type="InterPro" id="IPR003918">
    <property type="entry name" value="NADH_UbQ_OxRdtase"/>
</dbReference>
<evidence type="ECO:0000259" key="18">
    <source>
        <dbReference type="Pfam" id="PF00361"/>
    </source>
</evidence>
<feature type="transmembrane region" description="Helical" evidence="16">
    <location>
        <begin position="189"/>
        <end position="209"/>
    </location>
</feature>
<proteinExistence type="inferred from homology"/>
<evidence type="ECO:0000256" key="5">
    <source>
        <dbReference type="ARBA" id="ARBA00022448"/>
    </source>
</evidence>
<feature type="transmembrane region" description="Helical" evidence="16">
    <location>
        <begin position="381"/>
        <end position="414"/>
    </location>
</feature>
<gene>
    <name evidence="20" type="primary">ND4</name>
</gene>
<keyword evidence="6 16" id="KW-0679">Respiratory chain</keyword>
<dbReference type="GO" id="GO:0003954">
    <property type="term" value="F:NADH dehydrogenase activity"/>
    <property type="evidence" value="ECO:0007669"/>
    <property type="project" value="TreeGrafter"/>
</dbReference>
<dbReference type="Pfam" id="PF00361">
    <property type="entry name" value="Proton_antipo_M"/>
    <property type="match status" value="1"/>
</dbReference>
<dbReference type="InterPro" id="IPR000260">
    <property type="entry name" value="NADH4_N"/>
</dbReference>
<comment type="function">
    <text evidence="16">Core subunit of the mitochondrial membrane respiratory chain NADH dehydrogenase (Complex I) which catalyzes electron transfer from NADH through the respiratory chain, using ubiquinone as an electron acceptor. Essential for the catalytic activity and assembly of complex I.</text>
</comment>
<evidence type="ECO:0000256" key="16">
    <source>
        <dbReference type="RuleBase" id="RU003297"/>
    </source>
</evidence>
<dbReference type="GO" id="GO:0031966">
    <property type="term" value="C:mitochondrial membrane"/>
    <property type="evidence" value="ECO:0007669"/>
    <property type="project" value="UniProtKB-SubCell"/>
</dbReference>
<evidence type="ECO:0000256" key="14">
    <source>
        <dbReference type="ARBA" id="ARBA00023136"/>
    </source>
</evidence>
<reference evidence="20" key="1">
    <citation type="journal article" date="2006" name="Mol. Phylogenet. Evol.">
        <title>Sequences from 14 mitochondrial genes provide a well-supported phylogeny of the Charadriiform birds congruent with the nuclear RAG-1 tree.</title>
        <authorList>
            <person name="Paton T.A."/>
            <person name="Baker A.J."/>
        </authorList>
    </citation>
    <scope>NUCLEOTIDE SEQUENCE</scope>
</reference>
<evidence type="ECO:0000313" key="20">
    <source>
        <dbReference type="EMBL" id="ABD58765.1"/>
    </source>
</evidence>
<dbReference type="PANTHER" id="PTHR43507">
    <property type="entry name" value="NADH-UBIQUINONE OXIDOREDUCTASE CHAIN 4"/>
    <property type="match status" value="1"/>
</dbReference>
<keyword evidence="10 16" id="KW-1133">Transmembrane helix</keyword>
<dbReference type="AlphaFoldDB" id="Q1G5A3"/>
<dbReference type="GO" id="GO:0015990">
    <property type="term" value="P:electron transport coupled proton transport"/>
    <property type="evidence" value="ECO:0007669"/>
    <property type="project" value="TreeGrafter"/>
</dbReference>
<feature type="transmembrane region" description="Helical" evidence="16">
    <location>
        <begin position="259"/>
        <end position="278"/>
    </location>
</feature>
<feature type="transmembrane region" description="Helical" evidence="16">
    <location>
        <begin position="309"/>
        <end position="329"/>
    </location>
</feature>
<feature type="domain" description="NADH:quinone oxidoreductase/Mrp antiporter transmembrane" evidence="18">
    <location>
        <begin position="113"/>
        <end position="403"/>
    </location>
</feature>
<dbReference type="GO" id="GO:0008137">
    <property type="term" value="F:NADH dehydrogenase (ubiquinone) activity"/>
    <property type="evidence" value="ECO:0007669"/>
    <property type="project" value="UniProtKB-UniRule"/>
</dbReference>
<keyword evidence="9 16" id="KW-0249">Electron transport</keyword>
<evidence type="ECO:0000256" key="17">
    <source>
        <dbReference type="SAM" id="SignalP"/>
    </source>
</evidence>
<geneLocation type="mitochondrion" evidence="20"/>
<evidence type="ECO:0000256" key="15">
    <source>
        <dbReference type="ARBA" id="ARBA00049551"/>
    </source>
</evidence>
<keyword evidence="5 16" id="KW-0813">Transport</keyword>
<comment type="similarity">
    <text evidence="2 16">Belongs to the complex I subunit 4 family.</text>
</comment>
<dbReference type="InterPro" id="IPR010227">
    <property type="entry name" value="NADH_Q_OxRdtase_chainM/4"/>
</dbReference>
<feature type="domain" description="NADH:ubiquinone oxidoreductase chain 4 N-terminal" evidence="19">
    <location>
        <begin position="1"/>
        <end position="109"/>
    </location>
</feature>
<dbReference type="NCBIfam" id="TIGR01972">
    <property type="entry name" value="NDH_I_M"/>
    <property type="match status" value="1"/>
</dbReference>
<dbReference type="GO" id="GO:0048039">
    <property type="term" value="F:ubiquinone binding"/>
    <property type="evidence" value="ECO:0007669"/>
    <property type="project" value="TreeGrafter"/>
</dbReference>
<feature type="transmembrane region" description="Helical" evidence="16">
    <location>
        <begin position="285"/>
        <end position="303"/>
    </location>
</feature>
<keyword evidence="7 16" id="KW-0812">Transmembrane</keyword>
<evidence type="ECO:0000256" key="2">
    <source>
        <dbReference type="ARBA" id="ARBA00009025"/>
    </source>
</evidence>
<evidence type="ECO:0000256" key="9">
    <source>
        <dbReference type="ARBA" id="ARBA00022982"/>
    </source>
</evidence>
<evidence type="ECO:0000256" key="8">
    <source>
        <dbReference type="ARBA" id="ARBA00022967"/>
    </source>
</evidence>
<evidence type="ECO:0000256" key="7">
    <source>
        <dbReference type="ARBA" id="ARBA00022692"/>
    </source>
</evidence>
<dbReference type="Pfam" id="PF01059">
    <property type="entry name" value="Oxidored_q5_N"/>
    <property type="match status" value="1"/>
</dbReference>
<accession>Q1G5A3</accession>
<comment type="catalytic activity">
    <reaction evidence="15 16">
        <text>a ubiquinone + NADH + 5 H(+)(in) = a ubiquinol + NAD(+) + 4 H(+)(out)</text>
        <dbReference type="Rhea" id="RHEA:29091"/>
        <dbReference type="Rhea" id="RHEA-COMP:9565"/>
        <dbReference type="Rhea" id="RHEA-COMP:9566"/>
        <dbReference type="ChEBI" id="CHEBI:15378"/>
        <dbReference type="ChEBI" id="CHEBI:16389"/>
        <dbReference type="ChEBI" id="CHEBI:17976"/>
        <dbReference type="ChEBI" id="CHEBI:57540"/>
        <dbReference type="ChEBI" id="CHEBI:57945"/>
        <dbReference type="EC" id="7.1.1.2"/>
    </reaction>
</comment>
<evidence type="ECO:0000256" key="3">
    <source>
        <dbReference type="ARBA" id="ARBA00012944"/>
    </source>
</evidence>
<evidence type="ECO:0000259" key="19">
    <source>
        <dbReference type="Pfam" id="PF01059"/>
    </source>
</evidence>
<dbReference type="EMBL" id="DQ385139">
    <property type="protein sequence ID" value="ABD58765.1"/>
    <property type="molecule type" value="Genomic_DNA"/>
</dbReference>